<feature type="domain" description="EF-hand" evidence="3">
    <location>
        <begin position="120"/>
        <end position="151"/>
    </location>
</feature>
<dbReference type="InterPro" id="IPR011992">
    <property type="entry name" value="EF-hand-dom_pair"/>
</dbReference>
<evidence type="ECO:0000259" key="3">
    <source>
        <dbReference type="PROSITE" id="PS50222"/>
    </source>
</evidence>
<dbReference type="GO" id="GO:0005509">
    <property type="term" value="F:calcium ion binding"/>
    <property type="evidence" value="ECO:0007669"/>
    <property type="project" value="InterPro"/>
</dbReference>
<dbReference type="SUPFAM" id="SSF47473">
    <property type="entry name" value="EF-hand"/>
    <property type="match status" value="1"/>
</dbReference>
<dbReference type="CDD" id="cd00051">
    <property type="entry name" value="EFh"/>
    <property type="match status" value="1"/>
</dbReference>
<dbReference type="RefSeq" id="XP_016970125.1">
    <property type="nucleotide sequence ID" value="XM_017114636.1"/>
</dbReference>
<keyword evidence="1" id="KW-0677">Repeat</keyword>
<dbReference type="RefSeq" id="XP_016970125.2">
    <property type="nucleotide sequence ID" value="XM_017114636.2"/>
</dbReference>
<evidence type="ECO:0000256" key="1">
    <source>
        <dbReference type="ARBA" id="ARBA00022737"/>
    </source>
</evidence>
<feature type="domain" description="EF-hand" evidence="3">
    <location>
        <begin position="11"/>
        <end position="46"/>
    </location>
</feature>
<dbReference type="GO" id="GO:0016460">
    <property type="term" value="C:myosin II complex"/>
    <property type="evidence" value="ECO:0007669"/>
    <property type="project" value="TreeGrafter"/>
</dbReference>
<dbReference type="Pfam" id="PF13499">
    <property type="entry name" value="EF-hand_7"/>
    <property type="match status" value="2"/>
</dbReference>
<keyword evidence="2" id="KW-0106">Calcium</keyword>
<dbReference type="FunFam" id="1.10.238.10:FF:000001">
    <property type="entry name" value="Calmodulin 1"/>
    <property type="match status" value="1"/>
</dbReference>
<feature type="domain" description="EF-hand" evidence="3">
    <location>
        <begin position="84"/>
        <end position="119"/>
    </location>
</feature>
<dbReference type="PANTHER" id="PTHR23048">
    <property type="entry name" value="MYOSIN LIGHT CHAIN 1, 3"/>
    <property type="match status" value="1"/>
</dbReference>
<name>A0A6P4DWS4_DRORH</name>
<evidence type="ECO:0000256" key="2">
    <source>
        <dbReference type="ARBA" id="ARBA00022837"/>
    </source>
</evidence>
<dbReference type="GeneID" id="108037962"/>
<organism evidence="4">
    <name type="scientific">Drosophila rhopaloa</name>
    <name type="common">Fruit fly</name>
    <dbReference type="NCBI Taxonomy" id="1041015"/>
    <lineage>
        <taxon>Eukaryota</taxon>
        <taxon>Metazoa</taxon>
        <taxon>Ecdysozoa</taxon>
        <taxon>Arthropoda</taxon>
        <taxon>Hexapoda</taxon>
        <taxon>Insecta</taxon>
        <taxon>Pterygota</taxon>
        <taxon>Neoptera</taxon>
        <taxon>Endopterygota</taxon>
        <taxon>Diptera</taxon>
        <taxon>Brachycera</taxon>
        <taxon>Muscomorpha</taxon>
        <taxon>Ephydroidea</taxon>
        <taxon>Drosophilidae</taxon>
        <taxon>Drosophila</taxon>
        <taxon>Sophophora</taxon>
    </lineage>
</organism>
<dbReference type="PROSITE" id="PS50222">
    <property type="entry name" value="EF_HAND_2"/>
    <property type="match status" value="3"/>
</dbReference>
<reference evidence="4" key="1">
    <citation type="submission" date="2025-08" db="UniProtKB">
        <authorList>
            <consortium name="RefSeq"/>
        </authorList>
    </citation>
    <scope>IDENTIFICATION</scope>
</reference>
<dbReference type="SMART" id="SM00054">
    <property type="entry name" value="EFh"/>
    <property type="match status" value="3"/>
</dbReference>
<dbReference type="AlphaFoldDB" id="A0A6P4DWS4"/>
<proteinExistence type="predicted"/>
<dbReference type="Gene3D" id="1.10.238.10">
    <property type="entry name" value="EF-hand"/>
    <property type="match status" value="2"/>
</dbReference>
<sequence length="151" mass="17592">MDPPEYTLSNDDLAEIREAFALCDPQKTGRISPEDLGTVMRALGQNHTESEIYRYSEGLEGDFIGYIELDDFIEMMTRIYKLMEHDDYLEAAFKAFDRDQDGLISCSELRNVFNNLGEQMSDEQFDEVFRQVDIDGDGTINWRDFVHAYKY</sequence>
<protein>
    <submittedName>
        <fullName evidence="4">Neo-calmodulin</fullName>
    </submittedName>
</protein>
<evidence type="ECO:0000313" key="4">
    <source>
        <dbReference type="RefSeq" id="XP_016970125.1"/>
    </source>
</evidence>
<dbReference type="InterPro" id="IPR018247">
    <property type="entry name" value="EF_Hand_1_Ca_BS"/>
</dbReference>
<dbReference type="InterPro" id="IPR050230">
    <property type="entry name" value="CALM/Myosin/TropC-like"/>
</dbReference>
<accession>A0A6P4DWS4</accession>
<dbReference type="InterPro" id="IPR002048">
    <property type="entry name" value="EF_hand_dom"/>
</dbReference>
<dbReference type="PANTHER" id="PTHR23048:SF0">
    <property type="entry name" value="CALMODULIN LIKE 3"/>
    <property type="match status" value="1"/>
</dbReference>
<dbReference type="PROSITE" id="PS00018">
    <property type="entry name" value="EF_HAND_1"/>
    <property type="match status" value="2"/>
</dbReference>
<gene>
    <name evidence="4" type="primary">LOC108037962</name>
</gene>
<dbReference type="OrthoDB" id="26525at2759"/>